<dbReference type="Proteomes" id="UP000283513">
    <property type="component" value="Unassembled WGS sequence"/>
</dbReference>
<dbReference type="Proteomes" id="UP000284051">
    <property type="component" value="Unassembled WGS sequence"/>
</dbReference>
<dbReference type="AlphaFoldDB" id="A0A413YS09"/>
<comment type="caution">
    <text evidence="1">The sequence shown here is derived from an EMBL/GenBank/DDBJ whole genome shotgun (WGS) entry which is preliminary data.</text>
</comment>
<accession>A0A413YS09</accession>
<evidence type="ECO:0000313" key="3">
    <source>
        <dbReference type="Proteomes" id="UP000283513"/>
    </source>
</evidence>
<protein>
    <submittedName>
        <fullName evidence="1">Uncharacterized protein</fullName>
    </submittedName>
</protein>
<evidence type="ECO:0000313" key="1">
    <source>
        <dbReference type="EMBL" id="RHC11852.1"/>
    </source>
</evidence>
<proteinExistence type="predicted"/>
<organism evidence="1 3">
    <name type="scientific">Roseburia intestinalis</name>
    <dbReference type="NCBI Taxonomy" id="166486"/>
    <lineage>
        <taxon>Bacteria</taxon>
        <taxon>Bacillati</taxon>
        <taxon>Bacillota</taxon>
        <taxon>Clostridia</taxon>
        <taxon>Lachnospirales</taxon>
        <taxon>Lachnospiraceae</taxon>
        <taxon>Roseburia</taxon>
    </lineage>
</organism>
<dbReference type="EMBL" id="QSHO01000035">
    <property type="protein sequence ID" value="RHC11852.1"/>
    <property type="molecule type" value="Genomic_DNA"/>
</dbReference>
<reference evidence="3 4" key="1">
    <citation type="submission" date="2018-08" db="EMBL/GenBank/DDBJ databases">
        <title>A genome reference for cultivated species of the human gut microbiota.</title>
        <authorList>
            <person name="Zou Y."/>
            <person name="Xue W."/>
            <person name="Luo G."/>
        </authorList>
    </citation>
    <scope>NUCLEOTIDE SEQUENCE [LARGE SCALE GENOMIC DNA]</scope>
    <source>
        <strain evidence="2 4">AM22-21LB</strain>
        <strain evidence="1 3">AM37-1AC</strain>
    </source>
</reference>
<evidence type="ECO:0000313" key="2">
    <source>
        <dbReference type="EMBL" id="RHG24023.1"/>
    </source>
</evidence>
<gene>
    <name evidence="2" type="ORF">DW264_18630</name>
    <name evidence="1" type="ORF">DW856_19720</name>
</gene>
<evidence type="ECO:0000313" key="4">
    <source>
        <dbReference type="Proteomes" id="UP000284051"/>
    </source>
</evidence>
<dbReference type="EMBL" id="QRID01000037">
    <property type="protein sequence ID" value="RHG24023.1"/>
    <property type="molecule type" value="Genomic_DNA"/>
</dbReference>
<dbReference type="RefSeq" id="WP_118599605.1">
    <property type="nucleotide sequence ID" value="NZ_QSHO01000035.1"/>
</dbReference>
<sequence>MVRIFIKFSLTSGISDIKIGLKSGNPKEDVLLYGGSGMRCIPHILNNAFRPKYRTKFSDYAVKPYSIGISANGEI</sequence>
<name>A0A413YS09_9FIRM</name>